<dbReference type="Proteomes" id="UP001055115">
    <property type="component" value="Unassembled WGS sequence"/>
</dbReference>
<dbReference type="EMBL" id="BQXU01000022">
    <property type="protein sequence ID" value="GKT48239.1"/>
    <property type="molecule type" value="Genomic_DNA"/>
</dbReference>
<organism evidence="2 3">
    <name type="scientific">Colletotrichum spaethianum</name>
    <dbReference type="NCBI Taxonomy" id="700344"/>
    <lineage>
        <taxon>Eukaryota</taxon>
        <taxon>Fungi</taxon>
        <taxon>Dikarya</taxon>
        <taxon>Ascomycota</taxon>
        <taxon>Pezizomycotina</taxon>
        <taxon>Sordariomycetes</taxon>
        <taxon>Hypocreomycetidae</taxon>
        <taxon>Glomerellales</taxon>
        <taxon>Glomerellaceae</taxon>
        <taxon>Colletotrichum</taxon>
        <taxon>Colletotrichum spaethianum species complex</taxon>
    </lineage>
</organism>
<name>A0AA37UIM0_9PEZI</name>
<evidence type="ECO:0000313" key="2">
    <source>
        <dbReference type="EMBL" id="GKT48239.1"/>
    </source>
</evidence>
<comment type="caution">
    <text evidence="2">The sequence shown here is derived from an EMBL/GenBank/DDBJ whole genome shotgun (WGS) entry which is preliminary data.</text>
</comment>
<proteinExistence type="predicted"/>
<gene>
    <name evidence="2" type="ORF">ColSpa_08420</name>
</gene>
<evidence type="ECO:0000313" key="3">
    <source>
        <dbReference type="Proteomes" id="UP001055115"/>
    </source>
</evidence>
<dbReference type="RefSeq" id="XP_049130589.1">
    <property type="nucleotide sequence ID" value="XM_049274632.1"/>
</dbReference>
<feature type="compositionally biased region" description="Basic and acidic residues" evidence="1">
    <location>
        <begin position="1"/>
        <end position="12"/>
    </location>
</feature>
<dbReference type="GeneID" id="73329222"/>
<feature type="region of interest" description="Disordered" evidence="1">
    <location>
        <begin position="1"/>
        <end position="86"/>
    </location>
</feature>
<reference evidence="2 3" key="1">
    <citation type="submission" date="2022-03" db="EMBL/GenBank/DDBJ databases">
        <title>Genome data of Colletotrichum spp.</title>
        <authorList>
            <person name="Utami Y.D."/>
            <person name="Hiruma K."/>
        </authorList>
    </citation>
    <scope>NUCLEOTIDE SEQUENCE [LARGE SCALE GENOMIC DNA]</scope>
    <source>
        <strain evidence="2 3">MAFF 239500</strain>
    </source>
</reference>
<accession>A0AA37UIM0</accession>
<feature type="compositionally biased region" description="Basic and acidic residues" evidence="1">
    <location>
        <begin position="36"/>
        <end position="45"/>
    </location>
</feature>
<keyword evidence="3" id="KW-1185">Reference proteome</keyword>
<evidence type="ECO:0000256" key="1">
    <source>
        <dbReference type="SAM" id="MobiDB-lite"/>
    </source>
</evidence>
<dbReference type="AlphaFoldDB" id="A0AA37UIM0"/>
<sequence length="86" mass="9428">MGNGDEHNHEPDSEGIYASPTILERKRAKSSGIPRSSEKRARPSNDRTTAAVPDVPSLQEPSTEERSQIGDCLMLVRKRPPAMDTA</sequence>
<protein>
    <submittedName>
        <fullName evidence="2">Uncharacterized protein</fullName>
    </submittedName>
</protein>